<organism evidence="5 6">
    <name type="scientific">Novosphingobium malaysiense</name>
    <dbReference type="NCBI Taxonomy" id="1348853"/>
    <lineage>
        <taxon>Bacteria</taxon>
        <taxon>Pseudomonadati</taxon>
        <taxon>Pseudomonadota</taxon>
        <taxon>Alphaproteobacteria</taxon>
        <taxon>Sphingomonadales</taxon>
        <taxon>Sphingomonadaceae</taxon>
        <taxon>Novosphingobium</taxon>
    </lineage>
</organism>
<dbReference type="EMBL" id="JTDI01000001">
    <property type="protein sequence ID" value="KHK92895.1"/>
    <property type="molecule type" value="Genomic_DNA"/>
</dbReference>
<dbReference type="InterPro" id="IPR013658">
    <property type="entry name" value="SGL"/>
</dbReference>
<feature type="binding site" evidence="3">
    <location>
        <position position="98"/>
    </location>
    <ligand>
        <name>substrate</name>
    </ligand>
</feature>
<feature type="active site" description="Proton donor/acceptor" evidence="2">
    <location>
        <position position="193"/>
    </location>
</feature>
<feature type="domain" description="SMP-30/Gluconolactonase/LRE-like region" evidence="4">
    <location>
        <begin position="13"/>
        <end position="252"/>
    </location>
</feature>
<evidence type="ECO:0000256" key="2">
    <source>
        <dbReference type="PIRSR" id="PIRSR605511-1"/>
    </source>
</evidence>
<comment type="cofactor">
    <cofactor evidence="3">
        <name>Zn(2+)</name>
        <dbReference type="ChEBI" id="CHEBI:29105"/>
    </cofactor>
    <text evidence="3">Binds 1 divalent metal cation per subunit.</text>
</comment>
<dbReference type="GO" id="GO:0004341">
    <property type="term" value="F:gluconolactonase activity"/>
    <property type="evidence" value="ECO:0007669"/>
    <property type="project" value="TreeGrafter"/>
</dbReference>
<dbReference type="PANTHER" id="PTHR10907:SF47">
    <property type="entry name" value="REGUCALCIN"/>
    <property type="match status" value="1"/>
</dbReference>
<reference evidence="5 6" key="1">
    <citation type="submission" date="2014-10" db="EMBL/GenBank/DDBJ databases">
        <title>Genome sequence of Novosphingobium malaysiense MUSC 273(T).</title>
        <authorList>
            <person name="Lee L.-H."/>
        </authorList>
    </citation>
    <scope>NUCLEOTIDE SEQUENCE [LARGE SCALE GENOMIC DNA]</scope>
    <source>
        <strain evidence="5 6">MUSC 273</strain>
    </source>
</reference>
<dbReference type="Gene3D" id="2.120.10.30">
    <property type="entry name" value="TolB, C-terminal domain"/>
    <property type="match status" value="1"/>
</dbReference>
<comment type="similarity">
    <text evidence="1">Belongs to the SMP-30/CGR1 family.</text>
</comment>
<dbReference type="AlphaFoldDB" id="A0A0B1ZP15"/>
<sequence>MQAGHLLSVGATLGEGPAWIDGALWFVDIKQDTIFRFDPATKDLRKWQAPDHVGWILPSANTGLIASLKTGPCRFLPDTGAFEPIAQVQPDLPDNRLNDAGIDGQGRIWFGTMDNLEQSETGRIFLLDKGTVMPTNLAPVAITNGPAISPDGTRLYHVDTLGRKVIRYMISAEGTPDAGDLFLQFSGDEGHPDGAICDAEGGVWIGFFGGSAARRFSPEGALTHEVNFPVSNVTKIALGGTDGHTAFATTARQGLSDEECARQPLAGDIFTFRVEVPASPERRANT</sequence>
<comment type="caution">
    <text evidence="5">The sequence shown here is derived from an EMBL/GenBank/DDBJ whole genome shotgun (WGS) entry which is preliminary data.</text>
</comment>
<dbReference type="InterPro" id="IPR005511">
    <property type="entry name" value="SMP-30"/>
</dbReference>
<dbReference type="OrthoDB" id="2633250at2"/>
<proteinExistence type="inferred from homology"/>
<feature type="binding site" evidence="3">
    <location>
        <position position="15"/>
    </location>
    <ligand>
        <name>a divalent metal cation</name>
        <dbReference type="ChEBI" id="CHEBI:60240"/>
    </ligand>
</feature>
<dbReference type="Pfam" id="PF08450">
    <property type="entry name" value="SGL"/>
    <property type="match status" value="1"/>
</dbReference>
<keyword evidence="6" id="KW-1185">Reference proteome</keyword>
<dbReference type="PANTHER" id="PTHR10907">
    <property type="entry name" value="REGUCALCIN"/>
    <property type="match status" value="1"/>
</dbReference>
<dbReference type="GO" id="GO:0005509">
    <property type="term" value="F:calcium ion binding"/>
    <property type="evidence" value="ECO:0007669"/>
    <property type="project" value="TreeGrafter"/>
</dbReference>
<evidence type="ECO:0000259" key="4">
    <source>
        <dbReference type="Pfam" id="PF08450"/>
    </source>
</evidence>
<evidence type="ECO:0000256" key="3">
    <source>
        <dbReference type="PIRSR" id="PIRSR605511-2"/>
    </source>
</evidence>
<keyword evidence="3" id="KW-0479">Metal-binding</keyword>
<dbReference type="Proteomes" id="UP000031057">
    <property type="component" value="Unassembled WGS sequence"/>
</dbReference>
<evidence type="ECO:0000313" key="6">
    <source>
        <dbReference type="Proteomes" id="UP000031057"/>
    </source>
</evidence>
<feature type="binding site" evidence="3">
    <location>
        <position position="144"/>
    </location>
    <ligand>
        <name>a divalent metal cation</name>
        <dbReference type="ChEBI" id="CHEBI:60240"/>
    </ligand>
</feature>
<dbReference type="RefSeq" id="WP_039278041.1">
    <property type="nucleotide sequence ID" value="NZ_JTDI01000001.1"/>
</dbReference>
<evidence type="ECO:0000313" key="5">
    <source>
        <dbReference type="EMBL" id="KHK92895.1"/>
    </source>
</evidence>
<dbReference type="SUPFAM" id="SSF63829">
    <property type="entry name" value="Calcium-dependent phosphotriesterase"/>
    <property type="match status" value="1"/>
</dbReference>
<evidence type="ECO:0000256" key="1">
    <source>
        <dbReference type="ARBA" id="ARBA00008853"/>
    </source>
</evidence>
<dbReference type="STRING" id="1348853.LK12_00365"/>
<feature type="binding site" evidence="3">
    <location>
        <position position="96"/>
    </location>
    <ligand>
        <name>substrate</name>
    </ligand>
</feature>
<dbReference type="PRINTS" id="PR01790">
    <property type="entry name" value="SMP30FAMILY"/>
</dbReference>
<keyword evidence="3" id="KW-0862">Zinc</keyword>
<accession>A0A0B1ZP15</accession>
<protein>
    <submittedName>
        <fullName evidence="5">Gluconolaconase</fullName>
    </submittedName>
</protein>
<dbReference type="InterPro" id="IPR011042">
    <property type="entry name" value="6-blade_b-propeller_TolB-like"/>
</dbReference>
<name>A0A0B1ZP15_9SPHN</name>
<feature type="binding site" evidence="3">
    <location>
        <position position="193"/>
    </location>
    <ligand>
        <name>a divalent metal cation</name>
        <dbReference type="ChEBI" id="CHEBI:60240"/>
    </ligand>
</feature>
<gene>
    <name evidence="5" type="ORF">LK12_00365</name>
</gene>
<dbReference type="GO" id="GO:0019853">
    <property type="term" value="P:L-ascorbic acid biosynthetic process"/>
    <property type="evidence" value="ECO:0007669"/>
    <property type="project" value="TreeGrafter"/>
</dbReference>